<dbReference type="EMBL" id="KE651167">
    <property type="protein sequence ID" value="EEB09149.1"/>
    <property type="molecule type" value="Genomic_DNA"/>
</dbReference>
<keyword evidence="4 8" id="KW-0812">Transmembrane</keyword>
<evidence type="ECO:0000256" key="7">
    <source>
        <dbReference type="ARBA" id="ARBA00023136"/>
    </source>
</evidence>
<dbReference type="PROSITE" id="PS50920">
    <property type="entry name" value="SOLCAR"/>
    <property type="match status" value="3"/>
</dbReference>
<evidence type="ECO:0000256" key="3">
    <source>
        <dbReference type="ARBA" id="ARBA00022448"/>
    </source>
</evidence>
<dbReference type="VEuPathDB" id="FungiDB:SJAG_04328"/>
<feature type="transmembrane region" description="Helical" evidence="10">
    <location>
        <begin position="6"/>
        <end position="28"/>
    </location>
</feature>
<keyword evidence="13" id="KW-1185">Reference proteome</keyword>
<feature type="repeat" description="Solcar" evidence="8">
    <location>
        <begin position="278"/>
        <end position="363"/>
    </location>
</feature>
<dbReference type="InterPro" id="IPR044712">
    <property type="entry name" value="SLC25A32-like"/>
</dbReference>
<comment type="subcellular location">
    <subcellularLocation>
        <location evidence="1">Membrane</location>
        <topology evidence="1">Multi-pass membrane protein</topology>
    </subcellularLocation>
</comment>
<evidence type="ECO:0000256" key="1">
    <source>
        <dbReference type="ARBA" id="ARBA00004141"/>
    </source>
</evidence>
<dbReference type="InterPro" id="IPR023395">
    <property type="entry name" value="MCP_dom_sf"/>
</dbReference>
<dbReference type="GO" id="GO:0016020">
    <property type="term" value="C:membrane"/>
    <property type="evidence" value="ECO:0007669"/>
    <property type="project" value="UniProtKB-SubCell"/>
</dbReference>
<dbReference type="Proteomes" id="UP000001744">
    <property type="component" value="Unassembled WGS sequence"/>
</dbReference>
<accession>B6K6J5</accession>
<dbReference type="GO" id="GO:0035352">
    <property type="term" value="P:NAD transmembrane transport"/>
    <property type="evidence" value="ECO:0000318"/>
    <property type="project" value="GO_Central"/>
</dbReference>
<dbReference type="eggNOG" id="KOG0764">
    <property type="taxonomic scope" value="Eukaryota"/>
</dbReference>
<keyword evidence="6 10" id="KW-1133">Transmembrane helix</keyword>
<dbReference type="JaponicusDB" id="SJAG_04328">
    <property type="gene designation" value="yea6"/>
</dbReference>
<evidence type="ECO:0000256" key="9">
    <source>
        <dbReference type="RuleBase" id="RU000488"/>
    </source>
</evidence>
<keyword evidence="7 8" id="KW-0472">Membrane</keyword>
<dbReference type="GeneID" id="7052591"/>
<gene>
    <name evidence="12" type="primary">yea6</name>
    <name evidence="11" type="ORF">SJAG_04328</name>
</gene>
<evidence type="ECO:0000256" key="5">
    <source>
        <dbReference type="ARBA" id="ARBA00022737"/>
    </source>
</evidence>
<comment type="similarity">
    <text evidence="2 9">Belongs to the mitochondrial carrier (TC 2.A.29) family.</text>
</comment>
<evidence type="ECO:0000256" key="6">
    <source>
        <dbReference type="ARBA" id="ARBA00022989"/>
    </source>
</evidence>
<dbReference type="OrthoDB" id="10266426at2759"/>
<feature type="transmembrane region" description="Helical" evidence="10">
    <location>
        <begin position="69"/>
        <end position="90"/>
    </location>
</feature>
<evidence type="ECO:0000313" key="12">
    <source>
        <dbReference type="JaponicusDB" id="SJAG_04328"/>
    </source>
</evidence>
<sequence length="369" mass="41554">MLDTTINAVAGGVAGIASSLFVAPLDVVKTRQQAQKGNISPVSKKRGHAIRNTFVLMFKIWQREGIRGLYRGVGPLMLGYFPSWAIYFSVYEKCKRVFFSEHRSKACTSSVGKDAAQEDTQKGSPFQPYQIACAMVAGAASVSLTNPIWVVKTRLITQEHPDLQTLRRVAAEAATKIQFRNLQMDTPSAKWRMPRFWAWRRQNLTEFKKPLLAPTGPACAPRYNSTFDAFYKIYKYEGMAAFYRGLMPSLFGTLHVGLQFPLYEYFKDKFLVLAGEDHQYLGIISAASLSKIAASAVTYPHEVLRTRLQSLDAPTHNSMALLIRDIWRSEGWKKYYAGMGTNFIRTIPASSVTLLTFEVVRKLAYRISS</sequence>
<protein>
    <submittedName>
        <fullName evidence="11">NAD transporter</fullName>
    </submittedName>
</protein>
<dbReference type="AlphaFoldDB" id="B6K6J5"/>
<proteinExistence type="inferred from homology"/>
<dbReference type="InterPro" id="IPR018108">
    <property type="entry name" value="MCP_transmembrane"/>
</dbReference>
<dbReference type="PANTHER" id="PTHR45683">
    <property type="entry name" value="MITOCHONDRIAL NICOTINAMIDE ADENINE DINUCLEOTIDE TRANSPORTER 1-RELATED-RELATED"/>
    <property type="match status" value="1"/>
</dbReference>
<dbReference type="GO" id="GO:0051724">
    <property type="term" value="F:NAD transmembrane transporter activity"/>
    <property type="evidence" value="ECO:0000318"/>
    <property type="project" value="GO_Central"/>
</dbReference>
<dbReference type="Gene3D" id="1.50.40.10">
    <property type="entry name" value="Mitochondrial carrier domain"/>
    <property type="match status" value="2"/>
</dbReference>
<evidence type="ECO:0000256" key="2">
    <source>
        <dbReference type="ARBA" id="ARBA00006375"/>
    </source>
</evidence>
<dbReference type="SUPFAM" id="SSF103506">
    <property type="entry name" value="Mitochondrial carrier"/>
    <property type="match status" value="1"/>
</dbReference>
<keyword evidence="5" id="KW-0677">Repeat</keyword>
<evidence type="ECO:0000313" key="11">
    <source>
        <dbReference type="EMBL" id="EEB09149.1"/>
    </source>
</evidence>
<feature type="repeat" description="Solcar" evidence="8">
    <location>
        <begin position="2"/>
        <end position="97"/>
    </location>
</feature>
<name>B6K6J5_SCHJY</name>
<dbReference type="HOGENOM" id="CLU_015166_6_1_1"/>
<evidence type="ECO:0000256" key="8">
    <source>
        <dbReference type="PROSITE-ProRule" id="PRU00282"/>
    </source>
</evidence>
<evidence type="ECO:0000256" key="10">
    <source>
        <dbReference type="SAM" id="Phobius"/>
    </source>
</evidence>
<evidence type="ECO:0000256" key="4">
    <source>
        <dbReference type="ARBA" id="ARBA00022692"/>
    </source>
</evidence>
<dbReference type="Pfam" id="PF00153">
    <property type="entry name" value="Mito_carr"/>
    <property type="match status" value="4"/>
</dbReference>
<evidence type="ECO:0000313" key="13">
    <source>
        <dbReference type="Proteomes" id="UP000001744"/>
    </source>
</evidence>
<reference evidence="11 13" key="1">
    <citation type="journal article" date="2011" name="Science">
        <title>Comparative functional genomics of the fission yeasts.</title>
        <authorList>
            <person name="Rhind N."/>
            <person name="Chen Z."/>
            <person name="Yassour M."/>
            <person name="Thompson D.A."/>
            <person name="Haas B.J."/>
            <person name="Habib N."/>
            <person name="Wapinski I."/>
            <person name="Roy S."/>
            <person name="Lin M.F."/>
            <person name="Heiman D.I."/>
            <person name="Young S.K."/>
            <person name="Furuya K."/>
            <person name="Guo Y."/>
            <person name="Pidoux A."/>
            <person name="Chen H.M."/>
            <person name="Robbertse B."/>
            <person name="Goldberg J.M."/>
            <person name="Aoki K."/>
            <person name="Bayne E.H."/>
            <person name="Berlin A.M."/>
            <person name="Desjardins C.A."/>
            <person name="Dobbs E."/>
            <person name="Dukaj L."/>
            <person name="Fan L."/>
            <person name="FitzGerald M.G."/>
            <person name="French C."/>
            <person name="Gujja S."/>
            <person name="Hansen K."/>
            <person name="Keifenheim D."/>
            <person name="Levin J.Z."/>
            <person name="Mosher R.A."/>
            <person name="Mueller C.A."/>
            <person name="Pfiffner J."/>
            <person name="Priest M."/>
            <person name="Russ C."/>
            <person name="Smialowska A."/>
            <person name="Swoboda P."/>
            <person name="Sykes S.M."/>
            <person name="Vaughn M."/>
            <person name="Vengrova S."/>
            <person name="Yoder R."/>
            <person name="Zeng Q."/>
            <person name="Allshire R."/>
            <person name="Baulcombe D."/>
            <person name="Birren B.W."/>
            <person name="Brown W."/>
            <person name="Ekwall K."/>
            <person name="Kellis M."/>
            <person name="Leatherwood J."/>
            <person name="Levin H."/>
            <person name="Margalit H."/>
            <person name="Martienssen R."/>
            <person name="Nieduszynski C.A."/>
            <person name="Spatafora J.W."/>
            <person name="Friedman N."/>
            <person name="Dalgaard J.Z."/>
            <person name="Baumann P."/>
            <person name="Niki H."/>
            <person name="Regev A."/>
            <person name="Nusbaum C."/>
        </authorList>
    </citation>
    <scope>NUCLEOTIDE SEQUENCE [LARGE SCALE GENOMIC DNA]</scope>
    <source>
        <strain evidence="13">yFS275 / FY16936</strain>
    </source>
</reference>
<organism evidence="11 13">
    <name type="scientific">Schizosaccharomyces japonicus (strain yFS275 / FY16936)</name>
    <name type="common">Fission yeast</name>
    <dbReference type="NCBI Taxonomy" id="402676"/>
    <lineage>
        <taxon>Eukaryota</taxon>
        <taxon>Fungi</taxon>
        <taxon>Dikarya</taxon>
        <taxon>Ascomycota</taxon>
        <taxon>Taphrinomycotina</taxon>
        <taxon>Schizosaccharomycetes</taxon>
        <taxon>Schizosaccharomycetales</taxon>
        <taxon>Schizosaccharomycetaceae</taxon>
        <taxon>Schizosaccharomyces</taxon>
    </lineage>
</organism>
<keyword evidence="3 9" id="KW-0813">Transport</keyword>
<feature type="repeat" description="Solcar" evidence="8">
    <location>
        <begin position="125"/>
        <end position="269"/>
    </location>
</feature>
<dbReference type="RefSeq" id="XP_002175442.1">
    <property type="nucleotide sequence ID" value="XM_002175406.2"/>
</dbReference>
<dbReference type="OMA" id="AFYNGMG"/>